<evidence type="ECO:0000256" key="4">
    <source>
        <dbReference type="ARBA" id="ARBA00022614"/>
    </source>
</evidence>
<proteinExistence type="inferred from homology"/>
<dbReference type="InterPro" id="IPR001611">
    <property type="entry name" value="Leu-rich_rpt"/>
</dbReference>
<dbReference type="PANTHER" id="PTHR27004:SF428">
    <property type="entry name" value="OS01G0160600 PROTEIN"/>
    <property type="match status" value="1"/>
</dbReference>
<dbReference type="SUPFAM" id="SSF52058">
    <property type="entry name" value="L domain-like"/>
    <property type="match status" value="1"/>
</dbReference>
<keyword evidence="3" id="KW-1003">Cell membrane</keyword>
<comment type="subcellular location">
    <subcellularLocation>
        <location evidence="1">Cell membrane</location>
        <topology evidence="1">Single-pass type I membrane protein</topology>
    </subcellularLocation>
</comment>
<evidence type="ECO:0000256" key="3">
    <source>
        <dbReference type="ARBA" id="ARBA00022475"/>
    </source>
</evidence>
<comment type="similarity">
    <text evidence="2">Belongs to the RLP family.</text>
</comment>
<keyword evidence="10" id="KW-0325">Glycoprotein</keyword>
<keyword evidence="7" id="KW-1133">Transmembrane helix</keyword>
<evidence type="ECO:0000313" key="11">
    <source>
        <dbReference type="EMBL" id="BBH02121.1"/>
    </source>
</evidence>
<sequence length="72" mass="7887">MLRTAFSDLPKTSLKGLNLSHNDLTGPIPPSFGNFSNLEWLDLSSNMLVGEIPGQLTDLTTLENSTLRKTNL</sequence>
<name>A0A4Y1RD11_PRUDU</name>
<keyword evidence="6" id="KW-0677">Repeat</keyword>
<evidence type="ECO:0000256" key="6">
    <source>
        <dbReference type="ARBA" id="ARBA00022737"/>
    </source>
</evidence>
<organism evidence="11">
    <name type="scientific">Prunus dulcis</name>
    <name type="common">Almond</name>
    <name type="synonym">Amygdalus dulcis</name>
    <dbReference type="NCBI Taxonomy" id="3755"/>
    <lineage>
        <taxon>Eukaryota</taxon>
        <taxon>Viridiplantae</taxon>
        <taxon>Streptophyta</taxon>
        <taxon>Embryophyta</taxon>
        <taxon>Tracheophyta</taxon>
        <taxon>Spermatophyta</taxon>
        <taxon>Magnoliopsida</taxon>
        <taxon>eudicotyledons</taxon>
        <taxon>Gunneridae</taxon>
        <taxon>Pentapetalae</taxon>
        <taxon>rosids</taxon>
        <taxon>fabids</taxon>
        <taxon>Rosales</taxon>
        <taxon>Rosaceae</taxon>
        <taxon>Amygdaloideae</taxon>
        <taxon>Amygdaleae</taxon>
        <taxon>Prunus</taxon>
    </lineage>
</organism>
<gene>
    <name evidence="11" type="ORF">Prudu_012591</name>
</gene>
<dbReference type="PRINTS" id="PR00019">
    <property type="entry name" value="LEURICHRPT"/>
</dbReference>
<protein>
    <submittedName>
        <fullName evidence="11">Disease resistance family protein / LRR family protein</fullName>
    </submittedName>
</protein>
<dbReference type="Pfam" id="PF13855">
    <property type="entry name" value="LRR_8"/>
    <property type="match status" value="1"/>
</dbReference>
<keyword evidence="4" id="KW-0433">Leucine-rich repeat</keyword>
<keyword evidence="9" id="KW-0675">Receptor</keyword>
<evidence type="ECO:0000256" key="10">
    <source>
        <dbReference type="ARBA" id="ARBA00023180"/>
    </source>
</evidence>
<dbReference type="GO" id="GO:0005886">
    <property type="term" value="C:plasma membrane"/>
    <property type="evidence" value="ECO:0007669"/>
    <property type="project" value="UniProtKB-SubCell"/>
</dbReference>
<dbReference type="PANTHER" id="PTHR27004">
    <property type="entry name" value="RECEPTOR-LIKE PROTEIN 12 ISOFORM X1"/>
    <property type="match status" value="1"/>
</dbReference>
<evidence type="ECO:0000256" key="5">
    <source>
        <dbReference type="ARBA" id="ARBA00022692"/>
    </source>
</evidence>
<evidence type="ECO:0000256" key="9">
    <source>
        <dbReference type="ARBA" id="ARBA00023170"/>
    </source>
</evidence>
<evidence type="ECO:0000256" key="7">
    <source>
        <dbReference type="ARBA" id="ARBA00022989"/>
    </source>
</evidence>
<keyword evidence="8" id="KW-0472">Membrane</keyword>
<dbReference type="Gene3D" id="3.80.10.10">
    <property type="entry name" value="Ribonuclease Inhibitor"/>
    <property type="match status" value="1"/>
</dbReference>
<dbReference type="EMBL" id="AP019300">
    <property type="protein sequence ID" value="BBH02121.1"/>
    <property type="molecule type" value="Genomic_DNA"/>
</dbReference>
<evidence type="ECO:0000256" key="1">
    <source>
        <dbReference type="ARBA" id="ARBA00004251"/>
    </source>
</evidence>
<evidence type="ECO:0000256" key="2">
    <source>
        <dbReference type="ARBA" id="ARBA00009592"/>
    </source>
</evidence>
<dbReference type="AlphaFoldDB" id="A0A4Y1RD11"/>
<accession>A0A4Y1RD11</accession>
<dbReference type="InterPro" id="IPR032675">
    <property type="entry name" value="LRR_dom_sf"/>
</dbReference>
<evidence type="ECO:0000256" key="8">
    <source>
        <dbReference type="ARBA" id="ARBA00023136"/>
    </source>
</evidence>
<reference evidence="11" key="1">
    <citation type="journal article" date="2019" name="Science">
        <title>Mutation of a bHLH transcription factor allowed almond domestication.</title>
        <authorList>
            <person name="Sanchez-Perez R."/>
            <person name="Pavan S."/>
            <person name="Mazzeo R."/>
            <person name="Moldovan C."/>
            <person name="Aiese Cigliano R."/>
            <person name="Del Cueto J."/>
            <person name="Ricciardi F."/>
            <person name="Lotti C."/>
            <person name="Ricciardi L."/>
            <person name="Dicenta F."/>
            <person name="Lopez-Marques R.L."/>
            <person name="Lindberg Moller B."/>
        </authorList>
    </citation>
    <scope>NUCLEOTIDE SEQUENCE</scope>
</reference>
<keyword evidence="5" id="KW-0812">Transmembrane</keyword>